<evidence type="ECO:0000313" key="2">
    <source>
        <dbReference type="Proteomes" id="UP000188605"/>
    </source>
</evidence>
<gene>
    <name evidence="1" type="ORF">AN396_01370</name>
</gene>
<accession>A0ACC8XAF6</accession>
<sequence>MWPNKYFYKSKKEQVKALLSKRHRYYTDGKFGEESFYLRNATSIGNNFLQKRIMDTVQDESHACVSKVLNPQWIDIILDVCAAPGGKSTHSTTLIQNRTNH</sequence>
<comment type="caution">
    <text evidence="1">The sequence shown here is derived from an EMBL/GenBank/DDBJ whole genome shotgun (WGS) entry which is preliminary data.</text>
</comment>
<evidence type="ECO:0000313" key="1">
    <source>
        <dbReference type="EMBL" id="ONI39247.1"/>
    </source>
</evidence>
<proteinExistence type="predicted"/>
<protein>
    <submittedName>
        <fullName evidence="1">Uncharacterized protein</fullName>
    </submittedName>
</protein>
<reference evidence="1" key="1">
    <citation type="submission" date="2016-08" db="EMBL/GenBank/DDBJ databases">
        <authorList>
            <person name="Ngugi D.K."/>
            <person name="Miyake S."/>
            <person name="Stingl U."/>
        </authorList>
    </citation>
    <scope>NUCLEOTIDE SEQUENCE</scope>
    <source>
        <strain evidence="1">SCG-B11WGA-EpuloA1</strain>
    </source>
</reference>
<keyword evidence="2" id="KW-1185">Reference proteome</keyword>
<dbReference type="EMBL" id="LJDB01000066">
    <property type="protein sequence ID" value="ONI39247.1"/>
    <property type="molecule type" value="Genomic_DNA"/>
</dbReference>
<organism evidence="1 2">
    <name type="scientific">Candidatus Epulonipiscium fishelsonii</name>
    <dbReference type="NCBI Taxonomy" id="77094"/>
    <lineage>
        <taxon>Bacteria</taxon>
        <taxon>Bacillati</taxon>
        <taxon>Bacillota</taxon>
        <taxon>Clostridia</taxon>
        <taxon>Lachnospirales</taxon>
        <taxon>Lachnospiraceae</taxon>
        <taxon>Candidatus Epulonipiscium</taxon>
    </lineage>
</organism>
<name>A0ACC8XAF6_9FIRM</name>
<dbReference type="Proteomes" id="UP000188605">
    <property type="component" value="Unassembled WGS sequence"/>
</dbReference>